<protein>
    <submittedName>
        <fullName evidence="1">Uncharacterized protein</fullName>
    </submittedName>
</protein>
<gene>
    <name evidence="1" type="ORF">DQL93_02620</name>
</gene>
<accession>A0A3G6JCF8</accession>
<reference evidence="1" key="1">
    <citation type="submission" date="2018-07" db="EMBL/GenBank/DDBJ databases">
        <authorList>
            <person name="Somerville V."/>
        </authorList>
    </citation>
    <scope>NUCLEOTIDE SEQUENCE</scope>
    <source>
        <strain evidence="1">NWC_2_2</strain>
    </source>
</reference>
<organism evidence="1">
    <name type="scientific">Lactobacillus delbrueckii subsp. lactis</name>
    <dbReference type="NCBI Taxonomy" id="29397"/>
    <lineage>
        <taxon>Bacteria</taxon>
        <taxon>Bacillati</taxon>
        <taxon>Bacillota</taxon>
        <taxon>Bacilli</taxon>
        <taxon>Lactobacillales</taxon>
        <taxon>Lactobacillaceae</taxon>
        <taxon>Lactobacillus</taxon>
    </lineage>
</organism>
<dbReference type="RefSeq" id="WP_231542285.1">
    <property type="nucleotide sequence ID" value="NZ_JAJNVF010000027.1"/>
</dbReference>
<evidence type="ECO:0000313" key="1">
    <source>
        <dbReference type="EMBL" id="AZA15602.1"/>
    </source>
</evidence>
<sequence length="321" mass="36139">MANTEINFYKQINDQVTEEAGIKYELPSFSFVSEDGELVEMLDTDETGNNIVVQDASWTPQENNLIYEQRFHIEHPSELFGRDKVTDSANKLGIAVHVYSRSSFFQETIACDGDIYDTDEEITVSFKHEFPKASLRGKIALEFFFYLKDFQKRNPLQASFVGTNLSQSHIYRVVLHVDGDAPLFPITQRDVPGGPLWTVKKLWTDPSVEMFDLSTVQIELNSAHPLIEQVDAGKTRLAVETLSNIIIESMGMIIAQTLADMKEQELSFDDECAEGSIASVVEQWITLHDVDTTNIMTIMSSLKNSDLKDYVATAGDEEDGD</sequence>
<proteinExistence type="predicted"/>
<dbReference type="EMBL" id="CP031023">
    <property type="protein sequence ID" value="AZA15602.1"/>
    <property type="molecule type" value="Genomic_DNA"/>
</dbReference>
<dbReference type="AlphaFoldDB" id="A0A3G6JCF8"/>
<name>A0A3G6JCF8_LACDL</name>